<gene>
    <name evidence="1" type="ORF">QCA50_010818</name>
</gene>
<keyword evidence="2" id="KW-1185">Reference proteome</keyword>
<dbReference type="EMBL" id="JASBNA010000018">
    <property type="protein sequence ID" value="KAK7686007.1"/>
    <property type="molecule type" value="Genomic_DNA"/>
</dbReference>
<protein>
    <recommendedName>
        <fullName evidence="3">F-box domain-containing protein</fullName>
    </recommendedName>
</protein>
<evidence type="ECO:0000313" key="2">
    <source>
        <dbReference type="Proteomes" id="UP001385951"/>
    </source>
</evidence>
<comment type="caution">
    <text evidence="1">The sequence shown here is derived from an EMBL/GenBank/DDBJ whole genome shotgun (WGS) entry which is preliminary data.</text>
</comment>
<reference evidence="1 2" key="1">
    <citation type="submission" date="2022-09" db="EMBL/GenBank/DDBJ databases">
        <authorList>
            <person name="Palmer J.M."/>
        </authorList>
    </citation>
    <scope>NUCLEOTIDE SEQUENCE [LARGE SCALE GENOMIC DNA]</scope>
    <source>
        <strain evidence="1 2">DSM 7382</strain>
    </source>
</reference>
<sequence length="397" mass="45748">MIPALPEDLIEPIVQSIGRDIKALKACTLASRSWYLSGRKLLHARLSYWWGRKHLDFYKKNPHLLNCVKTFVFCSEKHCLAWEYTDLEDVCFPNVTTLHIINAQFTEAPRLCTYFKQQFPAVKSLSLQQVKFSSNDRSTSFDSFIRSFPLLTMLTMHNVLEIPSEGGTPDWPIDTQIADALTRLRHVELDTTCRSTMLTNVIKAHDPGTVPVTFINVDMRIDEYWLPISWATVVQHLDHLACVFGTTLRVLRMTQGHMVRICEMDEHIPCLKDLRVLQRVELVLESRSPPHWANTLLIAADLRNLKAIDITFAYPTLFLKKNEGKGNIHYTMACFLLDEFFVTKQKHLGEAFPQVSVTIPPSYRRLCDYTTFYDGVRTLLPRSVVGGFLRIMYPSHR</sequence>
<organism evidence="1 2">
    <name type="scientific">Cerrena zonata</name>
    <dbReference type="NCBI Taxonomy" id="2478898"/>
    <lineage>
        <taxon>Eukaryota</taxon>
        <taxon>Fungi</taxon>
        <taxon>Dikarya</taxon>
        <taxon>Basidiomycota</taxon>
        <taxon>Agaricomycotina</taxon>
        <taxon>Agaricomycetes</taxon>
        <taxon>Polyporales</taxon>
        <taxon>Cerrenaceae</taxon>
        <taxon>Cerrena</taxon>
    </lineage>
</organism>
<name>A0AAW0G874_9APHY</name>
<evidence type="ECO:0000313" key="1">
    <source>
        <dbReference type="EMBL" id="KAK7686007.1"/>
    </source>
</evidence>
<dbReference type="AlphaFoldDB" id="A0AAW0G874"/>
<evidence type="ECO:0008006" key="3">
    <source>
        <dbReference type="Google" id="ProtNLM"/>
    </source>
</evidence>
<dbReference type="Proteomes" id="UP001385951">
    <property type="component" value="Unassembled WGS sequence"/>
</dbReference>
<proteinExistence type="predicted"/>
<accession>A0AAW0G874</accession>